<accession>A0A6P1PX80</accession>
<dbReference type="EMBL" id="CP028271">
    <property type="protein sequence ID" value="QHM70751.1"/>
    <property type="molecule type" value="Genomic_DNA"/>
</dbReference>
<dbReference type="OrthoDB" id="6625856at2"/>
<protein>
    <recommendedName>
        <fullName evidence="1">HTH cro/C1-type domain-containing protein</fullName>
    </recommendedName>
</protein>
<dbReference type="RefSeq" id="WP_160620800.1">
    <property type="nucleotide sequence ID" value="NZ_CP028271.1"/>
</dbReference>
<organism evidence="2 3">
    <name type="scientific">Mixta intestinalis</name>
    <dbReference type="NCBI Taxonomy" id="1615494"/>
    <lineage>
        <taxon>Bacteria</taxon>
        <taxon>Pseudomonadati</taxon>
        <taxon>Pseudomonadota</taxon>
        <taxon>Gammaproteobacteria</taxon>
        <taxon>Enterobacterales</taxon>
        <taxon>Erwiniaceae</taxon>
        <taxon>Mixta</taxon>
    </lineage>
</organism>
<dbReference type="InterPro" id="IPR001387">
    <property type="entry name" value="Cro/C1-type_HTH"/>
</dbReference>
<keyword evidence="3" id="KW-1185">Reference proteome</keyword>
<dbReference type="InterPro" id="IPR010982">
    <property type="entry name" value="Lambda_DNA-bd_dom_sf"/>
</dbReference>
<name>A0A6P1PX80_9GAMM</name>
<dbReference type="Proteomes" id="UP000464053">
    <property type="component" value="Chromosome"/>
</dbReference>
<dbReference type="AlphaFoldDB" id="A0A6P1PX80"/>
<dbReference type="SUPFAM" id="SSF47413">
    <property type="entry name" value="lambda repressor-like DNA-binding domains"/>
    <property type="match status" value="1"/>
</dbReference>
<dbReference type="KEGG" id="mint:C7M51_01030"/>
<evidence type="ECO:0000313" key="3">
    <source>
        <dbReference type="Proteomes" id="UP000464053"/>
    </source>
</evidence>
<dbReference type="GO" id="GO:0003677">
    <property type="term" value="F:DNA binding"/>
    <property type="evidence" value="ECO:0007669"/>
    <property type="project" value="InterPro"/>
</dbReference>
<reference evidence="2 3" key="1">
    <citation type="submission" date="2018-03" db="EMBL/GenBank/DDBJ databases">
        <title>Pantoea intestinalis SRCM103226 isolated form the mealworm.</title>
        <authorList>
            <person name="Jeong D.-Y."/>
            <person name="Kim J.W."/>
        </authorList>
    </citation>
    <scope>NUCLEOTIDE SEQUENCE [LARGE SCALE GENOMIC DNA]</scope>
    <source>
        <strain evidence="2 3">SRCM103226</strain>
    </source>
</reference>
<gene>
    <name evidence="2" type="ORF">C7M51_01030</name>
</gene>
<evidence type="ECO:0000313" key="2">
    <source>
        <dbReference type="EMBL" id="QHM70751.1"/>
    </source>
</evidence>
<proteinExistence type="predicted"/>
<feature type="domain" description="HTH cro/C1-type" evidence="1">
    <location>
        <begin position="16"/>
        <end position="33"/>
    </location>
</feature>
<evidence type="ECO:0000259" key="1">
    <source>
        <dbReference type="PROSITE" id="PS50943"/>
    </source>
</evidence>
<dbReference type="Gene3D" id="1.10.260.40">
    <property type="entry name" value="lambda repressor-like DNA-binding domains"/>
    <property type="match status" value="1"/>
</dbReference>
<dbReference type="PROSITE" id="PS50943">
    <property type="entry name" value="HTH_CROC1"/>
    <property type="match status" value="1"/>
</dbReference>
<sequence length="80" mass="8631">MPLKIVTMVPATAASIKAARQAAGLTQAQAAERFDYSLRVWQKKETEAGTGKGSGLSQAEYELLLLLGDRHPDYALVAKK</sequence>